<reference evidence="2 3" key="1">
    <citation type="submission" date="2020-08" db="EMBL/GenBank/DDBJ databases">
        <title>Genomic Encyclopedia of Type Strains, Phase IV (KMG-IV): sequencing the most valuable type-strain genomes for metagenomic binning, comparative biology and taxonomic classification.</title>
        <authorList>
            <person name="Goeker M."/>
        </authorList>
    </citation>
    <scope>NUCLEOTIDE SEQUENCE [LARGE SCALE GENOMIC DNA]</scope>
    <source>
        <strain evidence="2 3">DSM 2461</strain>
    </source>
</reference>
<evidence type="ECO:0000256" key="1">
    <source>
        <dbReference type="SAM" id="MobiDB-lite"/>
    </source>
</evidence>
<organism evidence="2 3">
    <name type="scientific">Spirochaeta isovalerica</name>
    <dbReference type="NCBI Taxonomy" id="150"/>
    <lineage>
        <taxon>Bacteria</taxon>
        <taxon>Pseudomonadati</taxon>
        <taxon>Spirochaetota</taxon>
        <taxon>Spirochaetia</taxon>
        <taxon>Spirochaetales</taxon>
        <taxon>Spirochaetaceae</taxon>
        <taxon>Spirochaeta</taxon>
    </lineage>
</organism>
<feature type="region of interest" description="Disordered" evidence="1">
    <location>
        <begin position="1"/>
        <end position="20"/>
    </location>
</feature>
<name>A0A841RFU5_9SPIO</name>
<sequence length="560" mass="64237">MLKLFKRKKNNQSSEEAPVPPEKRITGILNKLLNLNEETEIIDTAEMRKRLDDSVPWLYFHLCGSSDIFDFSIVLKDDGFQKEQISHLLNEALALEVLPGILTVEDKEPLFWNIGEKEVIAGGKNSYYIVKSDQESGQEKDSKCLIVKRSREFAFGSYLIPELTIGNSPICADYSQICFDPVPVSAEGCSLYRCTFTIDNRDTECFYSFKGQNPSIATLSAQLMKAQKNSLGRLMNKEVKIRSAGPFSGDIDAMADGYELEGNIYSPGGSLTYAFRFPRKLINLLPEQECSTVKGKILQTNRELFSRNFSSFHLTEGRFLLDDLLTLAGKRDINLICQNFFLARSLSGNELRELFYHKIRKGDRIGMTSIPFRSRQNLLSHLPVRLRDGFIAGSGCSDSLEELLERNRKLLEELYNQIMDNKILLGSNTLMILERETGARLQESKMLRLKKLMSNMGSYNALMRMDSKTIQIFLGQLNHTVLSDLFVYQPKNIVQVKPFLSRTRFNELMEDVRFTQKRIKTNQIDINRICDNIERFNRESAEFIEKENEKIRRNSGNRES</sequence>
<evidence type="ECO:0000313" key="3">
    <source>
        <dbReference type="Proteomes" id="UP000587760"/>
    </source>
</evidence>
<dbReference type="AlphaFoldDB" id="A0A841RFU5"/>
<proteinExistence type="predicted"/>
<feature type="compositionally biased region" description="Basic residues" evidence="1">
    <location>
        <begin position="1"/>
        <end position="10"/>
    </location>
</feature>
<dbReference type="EMBL" id="JACHGJ010000006">
    <property type="protein sequence ID" value="MBB6481428.1"/>
    <property type="molecule type" value="Genomic_DNA"/>
</dbReference>
<dbReference type="Proteomes" id="UP000587760">
    <property type="component" value="Unassembled WGS sequence"/>
</dbReference>
<comment type="caution">
    <text evidence="2">The sequence shown here is derived from an EMBL/GenBank/DDBJ whole genome shotgun (WGS) entry which is preliminary data.</text>
</comment>
<accession>A0A841RFU5</accession>
<dbReference type="RefSeq" id="WP_184747675.1">
    <property type="nucleotide sequence ID" value="NZ_JACHGJ010000006.1"/>
</dbReference>
<gene>
    <name evidence="2" type="ORF">HNR50_003108</name>
</gene>
<protein>
    <submittedName>
        <fullName evidence="2">Uncharacterized protein</fullName>
    </submittedName>
</protein>
<keyword evidence="3" id="KW-1185">Reference proteome</keyword>
<evidence type="ECO:0000313" key="2">
    <source>
        <dbReference type="EMBL" id="MBB6481428.1"/>
    </source>
</evidence>